<accession>A0A939FLZ6</accession>
<keyword evidence="4" id="KW-1185">Reference proteome</keyword>
<gene>
    <name evidence="3" type="ORF">J1792_05550</name>
</gene>
<protein>
    <recommendedName>
        <fullName evidence="2">A-factor biosynthesis hotdog domain-containing protein</fullName>
    </recommendedName>
</protein>
<dbReference type="InterPro" id="IPR005509">
    <property type="entry name" value="AfsA_hotdog_dom"/>
</dbReference>
<evidence type="ECO:0000313" key="4">
    <source>
        <dbReference type="Proteomes" id="UP000664781"/>
    </source>
</evidence>
<dbReference type="SUPFAM" id="SSF54637">
    <property type="entry name" value="Thioesterase/thiol ester dehydrase-isomerase"/>
    <property type="match status" value="1"/>
</dbReference>
<proteinExistence type="predicted"/>
<sequence>MYPSTTVPGSFAPDLPRLTTTVPREFVHRAAVAEVLLTGWSRVDEERFRVRAQWPRGHSFFTPVSGGWHDPMMVAETVRQVGSLLAHAEFDVPLGYQFLMWHLDYAVHTEHLAIGAAPAELVLDVVCSEVRRRGRVLTGMRYDVAVHRDGAVAATGSASFTCTSPEVYRRIRGPRLPGTPTEAGSPPVAPEHVGRASAFDVVLGGDDRDRPGRWLLRADGRHPILFDHPVDHIPGMVLLEAARQAATALAPHPVVFPASLTGAFHRYAELDSPVRIAADRDDPDASGSFVTRVSGHQDDELLFSCTISAAPPPAGPAAV</sequence>
<feature type="domain" description="A-factor biosynthesis hotdog" evidence="2">
    <location>
        <begin position="193"/>
        <end position="307"/>
    </location>
</feature>
<organism evidence="3 4">
    <name type="scientific">Streptomyces triculaminicus</name>
    <dbReference type="NCBI Taxonomy" id="2816232"/>
    <lineage>
        <taxon>Bacteria</taxon>
        <taxon>Bacillati</taxon>
        <taxon>Actinomycetota</taxon>
        <taxon>Actinomycetes</taxon>
        <taxon>Kitasatosporales</taxon>
        <taxon>Streptomycetaceae</taxon>
        <taxon>Streptomyces</taxon>
    </lineage>
</organism>
<dbReference type="AlphaFoldDB" id="A0A939FLZ6"/>
<dbReference type="GO" id="GO:0016740">
    <property type="term" value="F:transferase activity"/>
    <property type="evidence" value="ECO:0007669"/>
    <property type="project" value="InterPro"/>
</dbReference>
<dbReference type="Pfam" id="PF03756">
    <property type="entry name" value="AfsA"/>
    <property type="match status" value="2"/>
</dbReference>
<feature type="domain" description="A-factor biosynthesis hotdog" evidence="2">
    <location>
        <begin position="26"/>
        <end position="162"/>
    </location>
</feature>
<evidence type="ECO:0000313" key="3">
    <source>
        <dbReference type="EMBL" id="MBO0652270.1"/>
    </source>
</evidence>
<dbReference type="Proteomes" id="UP000664781">
    <property type="component" value="Unassembled WGS sequence"/>
</dbReference>
<evidence type="ECO:0000256" key="1">
    <source>
        <dbReference type="SAM" id="MobiDB-lite"/>
    </source>
</evidence>
<evidence type="ECO:0000259" key="2">
    <source>
        <dbReference type="Pfam" id="PF03756"/>
    </source>
</evidence>
<feature type="region of interest" description="Disordered" evidence="1">
    <location>
        <begin position="172"/>
        <end position="191"/>
    </location>
</feature>
<dbReference type="InterPro" id="IPR029069">
    <property type="entry name" value="HotDog_dom_sf"/>
</dbReference>
<reference evidence="3" key="1">
    <citation type="submission" date="2021-03" db="EMBL/GenBank/DDBJ databases">
        <title>Streptomyces strains.</title>
        <authorList>
            <person name="Lund M.B."/>
            <person name="Toerring T."/>
        </authorList>
    </citation>
    <scope>NUCLEOTIDE SEQUENCE</scope>
    <source>
        <strain evidence="3">JCM 4242</strain>
    </source>
</reference>
<name>A0A939FLZ6_9ACTN</name>
<dbReference type="EMBL" id="JAFMOF010000001">
    <property type="protein sequence ID" value="MBO0652270.1"/>
    <property type="molecule type" value="Genomic_DNA"/>
</dbReference>
<dbReference type="RefSeq" id="WP_086573495.1">
    <property type="nucleotide sequence ID" value="NZ_JAFMOF010000001.1"/>
</dbReference>
<dbReference type="NCBIfam" id="NF041195">
    <property type="entry name" value="ScbA_BarX_GamBu"/>
    <property type="match status" value="1"/>
</dbReference>
<dbReference type="InterPro" id="IPR047757">
    <property type="entry name" value="AfsA-like"/>
</dbReference>
<comment type="caution">
    <text evidence="3">The sequence shown here is derived from an EMBL/GenBank/DDBJ whole genome shotgun (WGS) entry which is preliminary data.</text>
</comment>